<evidence type="ECO:0000256" key="1">
    <source>
        <dbReference type="SAM" id="MobiDB-lite"/>
    </source>
</evidence>
<accession>A0A9P7EQM8</accession>
<dbReference type="Proteomes" id="UP000807769">
    <property type="component" value="Unassembled WGS sequence"/>
</dbReference>
<dbReference type="AlphaFoldDB" id="A0A9P7EQM8"/>
<dbReference type="RefSeq" id="XP_041200282.1">
    <property type="nucleotide sequence ID" value="XM_041332236.1"/>
</dbReference>
<feature type="region of interest" description="Disordered" evidence="1">
    <location>
        <begin position="170"/>
        <end position="215"/>
    </location>
</feature>
<proteinExistence type="predicted"/>
<comment type="caution">
    <text evidence="2">The sequence shown here is derived from an EMBL/GenBank/DDBJ whole genome shotgun (WGS) entry which is preliminary data.</text>
</comment>
<feature type="compositionally biased region" description="Polar residues" evidence="1">
    <location>
        <begin position="57"/>
        <end position="79"/>
    </location>
</feature>
<sequence>MALKHKQQASSSHKTSSGSNSHPSTLESKQMETSRKSSLTLAVNSILQELLRGSAGSSTAYRKANSKANQGLKSASQSHSRSKAQMVPKFIAGEIIFIPCGTKQPKKTLHSYIPLLTPVLHNPQMPTLVEVQTLEVMRLAITDHDDDYKEHQDEIFQYLPQYYLSTSHDLTKSESISDDSDDDSSSKSSLSKPPQKSKYCQVLPGTDDEILPASDSKNLSESATIVDLTASDNEYPDNFFSSFKLDNHEVVAEPEVAVEADLAPFEPFESPGPVSTLPSQTGEIFATPTLQASGSFVIDPSLDNPWEGNHLFDF</sequence>
<reference evidence="2" key="1">
    <citation type="journal article" date="2020" name="New Phytol.">
        <title>Comparative genomics reveals dynamic genome evolution in host specialist ectomycorrhizal fungi.</title>
        <authorList>
            <person name="Lofgren L.A."/>
            <person name="Nguyen N.H."/>
            <person name="Vilgalys R."/>
            <person name="Ruytinx J."/>
            <person name="Liao H.L."/>
            <person name="Branco S."/>
            <person name="Kuo A."/>
            <person name="LaButti K."/>
            <person name="Lipzen A."/>
            <person name="Andreopoulos W."/>
            <person name="Pangilinan J."/>
            <person name="Riley R."/>
            <person name="Hundley H."/>
            <person name="Na H."/>
            <person name="Barry K."/>
            <person name="Grigoriev I.V."/>
            <person name="Stajich J.E."/>
            <person name="Kennedy P.G."/>
        </authorList>
    </citation>
    <scope>NUCLEOTIDE SEQUENCE</scope>
    <source>
        <strain evidence="2">MN1</strain>
    </source>
</reference>
<organism evidence="2 3">
    <name type="scientific">Suillus subaureus</name>
    <dbReference type="NCBI Taxonomy" id="48587"/>
    <lineage>
        <taxon>Eukaryota</taxon>
        <taxon>Fungi</taxon>
        <taxon>Dikarya</taxon>
        <taxon>Basidiomycota</taxon>
        <taxon>Agaricomycotina</taxon>
        <taxon>Agaricomycetes</taxon>
        <taxon>Agaricomycetidae</taxon>
        <taxon>Boletales</taxon>
        <taxon>Suillineae</taxon>
        <taxon>Suillaceae</taxon>
        <taxon>Suillus</taxon>
    </lineage>
</organism>
<name>A0A9P7EQM8_9AGAM</name>
<dbReference type="OrthoDB" id="2661881at2759"/>
<dbReference type="EMBL" id="JABBWG010000001">
    <property type="protein sequence ID" value="KAG1827435.1"/>
    <property type="molecule type" value="Genomic_DNA"/>
</dbReference>
<feature type="region of interest" description="Disordered" evidence="1">
    <location>
        <begin position="1"/>
        <end position="37"/>
    </location>
</feature>
<gene>
    <name evidence="2" type="ORF">BJ212DRAFT_1294711</name>
</gene>
<protein>
    <submittedName>
        <fullName evidence="2">Uncharacterized protein</fullName>
    </submittedName>
</protein>
<feature type="region of interest" description="Disordered" evidence="1">
    <location>
        <begin position="57"/>
        <end position="83"/>
    </location>
</feature>
<feature type="compositionally biased region" description="Low complexity" evidence="1">
    <location>
        <begin position="186"/>
        <end position="198"/>
    </location>
</feature>
<keyword evidence="3" id="KW-1185">Reference proteome</keyword>
<feature type="compositionally biased region" description="Low complexity" evidence="1">
    <location>
        <begin position="10"/>
        <end position="24"/>
    </location>
</feature>
<evidence type="ECO:0000313" key="3">
    <source>
        <dbReference type="Proteomes" id="UP000807769"/>
    </source>
</evidence>
<dbReference type="GeneID" id="64626253"/>
<evidence type="ECO:0000313" key="2">
    <source>
        <dbReference type="EMBL" id="KAG1827435.1"/>
    </source>
</evidence>